<keyword evidence="2" id="KW-1185">Reference proteome</keyword>
<dbReference type="InterPro" id="IPR029016">
    <property type="entry name" value="GAF-like_dom_sf"/>
</dbReference>
<dbReference type="Gene3D" id="3.30.450.40">
    <property type="match status" value="1"/>
</dbReference>
<proteinExistence type="predicted"/>
<evidence type="ECO:0000313" key="2">
    <source>
        <dbReference type="Proteomes" id="UP000239002"/>
    </source>
</evidence>
<dbReference type="AlphaFoldDB" id="A0A2S6INH3"/>
<evidence type="ECO:0008006" key="3">
    <source>
        <dbReference type="Google" id="ProtNLM"/>
    </source>
</evidence>
<evidence type="ECO:0000313" key="1">
    <source>
        <dbReference type="EMBL" id="PPK95769.1"/>
    </source>
</evidence>
<gene>
    <name evidence="1" type="ORF">LY01_01362</name>
</gene>
<name>A0A2S6INH3_9FLAO</name>
<reference evidence="1 2" key="1">
    <citation type="submission" date="2018-02" db="EMBL/GenBank/DDBJ databases">
        <title>Genomic Encyclopedia of Archaeal and Bacterial Type Strains, Phase II (KMG-II): from individual species to whole genera.</title>
        <authorList>
            <person name="Goeker M."/>
        </authorList>
    </citation>
    <scope>NUCLEOTIDE SEQUENCE [LARGE SCALE GENOMIC DNA]</scope>
    <source>
        <strain evidence="1 2">DSM 16809</strain>
    </source>
</reference>
<sequence length="800" mass="92621">MVIKEIRYLCNMRRNYDGGYMNVNLTFKKVVDQYVTRLQHEESNFKKLYISSVLQYVDEHEELVNGIQEDELAIHKESINVLLSDLFPAALTLNEIKAATIPFSDILFNKTERLKNIFKDAGEDFKLLIMTDNSFDTFRMSCGVILNQLYGKSIDLGRPILIKIPDANGVNRTYRVAYNADFVDIELNDERYRLSEKDIKNLLRSPDDEELWKKGFPKGSYTFNGFGIVNFTDVTMDAAISDLKTVLLDSTNSKKDQTEKMESIFRNIFNLENLRVGFTSYDNYDKTFESVGYHDSESFLLADSHEKHCDNALCAHSYQLLIEEFEPLVITDVEDYGAKIQNKFLTDNLLKNDIKSAIFYPITKSKKLIGILEIVSKKKFALNSFNVIKIDSIAGYIKAALIRTEQEYENSVKALIQTECTSIHSSVQWKFEREARRILKARARNSQSESFKDVKFEDVHPLYGQIDIVGSSDARNEAIKFDLLNQLDKVCEIFAFAKAYEKLPIYDQISYRVLEYRKELESGSIDANSERDIIKLLTEEINPVMEHLMQLSPKIVEMVGDYQLEIDESSGVIYKTRNDYDNTVQAINESLSACIDRRQLEAQEIFPHFFERFKTDGVEHNIYVGSSVAVDQEFNVVYLYNLRLWQLQTMIEMENKFYSVQENLPTVIEAASMILVFDNTLSIRYRIDEKRFDVDGAYNARYEVIKKRIDKANIKGTDERITQKGKIAIVYTNKETEREYMRYISFLQYNNLLGKEIEHLELEDVQGVVGLKALRVNVLYDVKVASGTLTYEDLVKELHL</sequence>
<comment type="caution">
    <text evidence="1">The sequence shown here is derived from an EMBL/GenBank/DDBJ whole genome shotgun (WGS) entry which is preliminary data.</text>
</comment>
<accession>A0A2S6INH3</accession>
<organism evidence="1 2">
    <name type="scientific">Nonlabens xylanidelens</name>
    <dbReference type="NCBI Taxonomy" id="191564"/>
    <lineage>
        <taxon>Bacteria</taxon>
        <taxon>Pseudomonadati</taxon>
        <taxon>Bacteroidota</taxon>
        <taxon>Flavobacteriia</taxon>
        <taxon>Flavobacteriales</taxon>
        <taxon>Flavobacteriaceae</taxon>
        <taxon>Nonlabens</taxon>
    </lineage>
</organism>
<dbReference type="Proteomes" id="UP000239002">
    <property type="component" value="Unassembled WGS sequence"/>
</dbReference>
<dbReference type="EMBL" id="PTJE01000002">
    <property type="protein sequence ID" value="PPK95769.1"/>
    <property type="molecule type" value="Genomic_DNA"/>
</dbReference>
<protein>
    <recommendedName>
        <fullName evidence="3">GAF domain-containing protein</fullName>
    </recommendedName>
</protein>